<proteinExistence type="predicted"/>
<gene>
    <name evidence="2" type="ORF">MNBD_GAMMA22-2927</name>
</gene>
<keyword evidence="1" id="KW-1133">Transmembrane helix</keyword>
<dbReference type="PROSITE" id="PS51257">
    <property type="entry name" value="PROKAR_LIPOPROTEIN"/>
    <property type="match status" value="1"/>
</dbReference>
<sequence length="46" mass="5252">MRDVVNFLHSEIATLHPHFGVPLLGACIFAWLMEQRKFSVISLLDV</sequence>
<evidence type="ECO:0000256" key="1">
    <source>
        <dbReference type="SAM" id="Phobius"/>
    </source>
</evidence>
<name>A0A3B1AIH8_9ZZZZ</name>
<keyword evidence="1" id="KW-0812">Transmembrane</keyword>
<evidence type="ECO:0000313" key="2">
    <source>
        <dbReference type="EMBL" id="VAW99782.1"/>
    </source>
</evidence>
<keyword evidence="1" id="KW-0472">Membrane</keyword>
<feature type="transmembrane region" description="Helical" evidence="1">
    <location>
        <begin position="12"/>
        <end position="33"/>
    </location>
</feature>
<reference evidence="2" key="1">
    <citation type="submission" date="2018-06" db="EMBL/GenBank/DDBJ databases">
        <authorList>
            <person name="Zhirakovskaya E."/>
        </authorList>
    </citation>
    <scope>NUCLEOTIDE SEQUENCE</scope>
</reference>
<organism evidence="2">
    <name type="scientific">hydrothermal vent metagenome</name>
    <dbReference type="NCBI Taxonomy" id="652676"/>
    <lineage>
        <taxon>unclassified sequences</taxon>
        <taxon>metagenomes</taxon>
        <taxon>ecological metagenomes</taxon>
    </lineage>
</organism>
<accession>A0A3B1AIH8</accession>
<protein>
    <submittedName>
        <fullName evidence="2">Uncharacterized protein</fullName>
    </submittedName>
</protein>
<dbReference type="EMBL" id="UOFS01000040">
    <property type="protein sequence ID" value="VAW99782.1"/>
    <property type="molecule type" value="Genomic_DNA"/>
</dbReference>
<dbReference type="AlphaFoldDB" id="A0A3B1AIH8"/>